<dbReference type="InterPro" id="IPR009003">
    <property type="entry name" value="Peptidase_S1_PA"/>
</dbReference>
<protein>
    <recommendedName>
        <fullName evidence="4">S1/P1 Nuclease</fullName>
    </recommendedName>
</protein>
<dbReference type="SUPFAM" id="SSF50494">
    <property type="entry name" value="Trypsin-like serine proteases"/>
    <property type="match status" value="1"/>
</dbReference>
<feature type="compositionally biased region" description="Basic and acidic residues" evidence="1">
    <location>
        <begin position="568"/>
        <end position="580"/>
    </location>
</feature>
<evidence type="ECO:0000256" key="1">
    <source>
        <dbReference type="SAM" id="MobiDB-lite"/>
    </source>
</evidence>
<evidence type="ECO:0008006" key="4">
    <source>
        <dbReference type="Google" id="ProtNLM"/>
    </source>
</evidence>
<organism evidence="2 3">
    <name type="scientific">Paraburkholderia hospita</name>
    <dbReference type="NCBI Taxonomy" id="169430"/>
    <lineage>
        <taxon>Bacteria</taxon>
        <taxon>Pseudomonadati</taxon>
        <taxon>Pseudomonadota</taxon>
        <taxon>Betaproteobacteria</taxon>
        <taxon>Burkholderiales</taxon>
        <taxon>Burkholderiaceae</taxon>
        <taxon>Paraburkholderia</taxon>
    </lineage>
</organism>
<dbReference type="Gene3D" id="1.10.575.10">
    <property type="entry name" value="P1 Nuclease"/>
    <property type="match status" value="1"/>
</dbReference>
<sequence length="833" mass="89884">MPRDAMALSAAIRPYCPPMLSIGRDILMTALTKNDPTLSYPSENLVRDHAPPPHVMHAACVAPCGTAACLQRPADTTGERRGESMNPLSTQHNFQSLSLKDLLEARDLYHWHLSNKPNVVGTAVGLYLIRNDEPWPDQQRGANGDAETRVKAKGVRTFDNSEVRPYSWPAVIVLVRDWVDTTEFGHGKVDPDHMVPRTLYMPDGRAVPVCVVAVEPTVPAASAPADARWPSTYIGGGCPLIADAQGIERTASVGCLVTDGHTTYALTNRHVCGEPGSPVKALLRGAVAEVGIASDRQLTREPFTVVFPEFAGSRSFLTLDIGLIEVHDANDWSSQPFGIEGSIGNVADINELSLSLQLIDQPLTAFGSASGALDGTIKALFYRHKSLAGYDYVSQFLIAPANGSPQTQPGDSGTLWYLTSPANTTGDGERRLTPLAIEWGGQSLASDDGERLNYALATGLSTACQLLDVDLVRAHNVGANPYWGQTGHYSIATAAIQSVKPGPLHDFLDANVERISFRPDELTPEQIREKLARGDFVELADVPDLVWKKVPSRVPGGRDYAQNAGPEHPNHYADIDQPDGDGKTLRDVTLGNIANMSVAVWSKWYADEGENDARYEGLLPFRVWQIFDEMVRQLKARNDTKFLCAAGVLAHYVGDACQPLHGSYHSDGYKDAPGATPKKWPGKGVHATFEDKMVDRHSDELLPQIGPQAKAFEGEIPKIDNGRDAAFATVTLMAEAATILPPSTLIDEYIRLGGGSSARVVDGLWDAFGADTAKLMGAGARYLAAMWEAAYAAADTSLPAGAREISEQALAKVYQDKAFLPSLTLDKIGPVIG</sequence>
<reference evidence="2 3" key="1">
    <citation type="journal article" date="2012" name="J. Bacteriol.">
        <title>Draft Genome Sequence of the Soil Bacterium Burkholderia terrae Strain BS001, Which Interacts with Fungal Surface Structures.</title>
        <authorList>
            <person name="Nazir R."/>
            <person name="Hansen M.A."/>
            <person name="Sorensen S."/>
            <person name="van Elsas J.D."/>
        </authorList>
    </citation>
    <scope>NUCLEOTIDE SEQUENCE [LARGE SCALE GENOMIC DNA]</scope>
    <source>
        <strain evidence="2 3">BS001</strain>
    </source>
</reference>
<keyword evidence="3" id="KW-1185">Reference proteome</keyword>
<dbReference type="Proteomes" id="UP000004980">
    <property type="component" value="Unassembled WGS sequence"/>
</dbReference>
<name>A0ABN0FC04_9BURK</name>
<comment type="caution">
    <text evidence="2">The sequence shown here is derived from an EMBL/GenBank/DDBJ whole genome shotgun (WGS) entry which is preliminary data.</text>
</comment>
<evidence type="ECO:0000313" key="3">
    <source>
        <dbReference type="Proteomes" id="UP000004980"/>
    </source>
</evidence>
<dbReference type="InterPro" id="IPR008947">
    <property type="entry name" value="PLipase_C/P1_nuclease_dom_sf"/>
</dbReference>
<proteinExistence type="predicted"/>
<feature type="region of interest" description="Disordered" evidence="1">
    <location>
        <begin position="559"/>
        <end position="580"/>
    </location>
</feature>
<gene>
    <name evidence="2" type="ORF">WQE_35945</name>
</gene>
<evidence type="ECO:0000313" key="2">
    <source>
        <dbReference type="EMBL" id="EIM96113.1"/>
    </source>
</evidence>
<dbReference type="EMBL" id="AKAU01000211">
    <property type="protein sequence ID" value="EIM96113.1"/>
    <property type="molecule type" value="Genomic_DNA"/>
</dbReference>
<accession>A0ABN0FC04</accession>
<dbReference type="SUPFAM" id="SSF48537">
    <property type="entry name" value="Phospholipase C/P1 nuclease"/>
    <property type="match status" value="1"/>
</dbReference>